<keyword evidence="1" id="KW-1133">Transmembrane helix</keyword>
<proteinExistence type="predicted"/>
<feature type="transmembrane region" description="Helical" evidence="1">
    <location>
        <begin position="60"/>
        <end position="79"/>
    </location>
</feature>
<dbReference type="EMBL" id="JBHSCW010000010">
    <property type="protein sequence ID" value="MFC4352975.1"/>
    <property type="molecule type" value="Genomic_DNA"/>
</dbReference>
<comment type="caution">
    <text evidence="2">The sequence shown here is derived from an EMBL/GenBank/DDBJ whole genome shotgun (WGS) entry which is preliminary data.</text>
</comment>
<keyword evidence="3" id="KW-1185">Reference proteome</keyword>
<accession>A0ABV8UR31</accession>
<sequence length="333" mass="35770">MWDFSVARAFRLMGQTLPFLLLRVAVYFGVAVAYVLMTGVGAGVGWGIGGFGDAGFQAGATFWGGIIGFGIVGVVMYFLREYILYIVKAGHIAVLVKLLDGETMPEGRSQIAYAREEVETRFFQASVLFGVDQLVKGVLRAITGLVRGMVTILPIPGAQQLVSVLRAFLRIAVGFIDEVILAYAFRTGSTNAWGSARTGLVLYAQNYRPMLKNAAWLALIVYGLSFLIFLLMLAPAALAVYLIPGAWSAGGIVFALLFAWSVKAAVLEPFAITCMMEVYFRTIEGQEPDAAWEAKLEQLSGKFGKLKEKARAYGASTGNVGDDGVASANPGTS</sequence>
<feature type="transmembrane region" description="Helical" evidence="1">
    <location>
        <begin position="239"/>
        <end position="260"/>
    </location>
</feature>
<feature type="transmembrane region" description="Helical" evidence="1">
    <location>
        <begin position="214"/>
        <end position="233"/>
    </location>
</feature>
<evidence type="ECO:0000256" key="1">
    <source>
        <dbReference type="SAM" id="Phobius"/>
    </source>
</evidence>
<evidence type="ECO:0000313" key="2">
    <source>
        <dbReference type="EMBL" id="MFC4352975.1"/>
    </source>
</evidence>
<organism evidence="2 3">
    <name type="scientific">Fodinicurvata halophila</name>
    <dbReference type="NCBI Taxonomy" id="1419723"/>
    <lineage>
        <taxon>Bacteria</taxon>
        <taxon>Pseudomonadati</taxon>
        <taxon>Pseudomonadota</taxon>
        <taxon>Alphaproteobacteria</taxon>
        <taxon>Rhodospirillales</taxon>
        <taxon>Rhodovibrionaceae</taxon>
        <taxon>Fodinicurvata</taxon>
    </lineage>
</organism>
<name>A0ABV8UR31_9PROT</name>
<reference evidence="3" key="1">
    <citation type="journal article" date="2019" name="Int. J. Syst. Evol. Microbiol.">
        <title>The Global Catalogue of Microorganisms (GCM) 10K type strain sequencing project: providing services to taxonomists for standard genome sequencing and annotation.</title>
        <authorList>
            <consortium name="The Broad Institute Genomics Platform"/>
            <consortium name="The Broad Institute Genome Sequencing Center for Infectious Disease"/>
            <person name="Wu L."/>
            <person name="Ma J."/>
        </authorList>
    </citation>
    <scope>NUCLEOTIDE SEQUENCE [LARGE SCALE GENOMIC DNA]</scope>
    <source>
        <strain evidence="3">CECT 8472</strain>
    </source>
</reference>
<dbReference type="RefSeq" id="WP_382423352.1">
    <property type="nucleotide sequence ID" value="NZ_JBHSCW010000010.1"/>
</dbReference>
<dbReference type="Proteomes" id="UP001595799">
    <property type="component" value="Unassembled WGS sequence"/>
</dbReference>
<evidence type="ECO:0000313" key="3">
    <source>
        <dbReference type="Proteomes" id="UP001595799"/>
    </source>
</evidence>
<protein>
    <submittedName>
        <fullName evidence="2">Uncharacterized protein</fullName>
    </submittedName>
</protein>
<keyword evidence="1" id="KW-0472">Membrane</keyword>
<feature type="transmembrane region" description="Helical" evidence="1">
    <location>
        <begin position="20"/>
        <end position="48"/>
    </location>
</feature>
<keyword evidence="1" id="KW-0812">Transmembrane</keyword>
<gene>
    <name evidence="2" type="ORF">ACFOW6_15595</name>
</gene>